<evidence type="ECO:0000259" key="2">
    <source>
        <dbReference type="Pfam" id="PF05193"/>
    </source>
</evidence>
<dbReference type="Pfam" id="PF05193">
    <property type="entry name" value="Peptidase_M16_C"/>
    <property type="match status" value="1"/>
</dbReference>
<keyword evidence="3" id="KW-0378">Hydrolase</keyword>
<organism evidence="3 4">
    <name type="scientific">Pseudomonas fluorescens</name>
    <dbReference type="NCBI Taxonomy" id="294"/>
    <lineage>
        <taxon>Bacteria</taxon>
        <taxon>Pseudomonadati</taxon>
        <taxon>Pseudomonadota</taxon>
        <taxon>Gammaproteobacteria</taxon>
        <taxon>Pseudomonadales</taxon>
        <taxon>Pseudomonadaceae</taxon>
        <taxon>Pseudomonas</taxon>
    </lineage>
</organism>
<protein>
    <submittedName>
        <fullName evidence="3">Putative zinc protease</fullName>
        <ecNumber evidence="3">3.4.24.-</ecNumber>
    </submittedName>
</protein>
<feature type="chain" id="PRO_5023061817" evidence="1">
    <location>
        <begin position="23"/>
        <end position="490"/>
    </location>
</feature>
<dbReference type="PANTHER" id="PTHR11851">
    <property type="entry name" value="METALLOPROTEASE"/>
    <property type="match status" value="1"/>
</dbReference>
<gene>
    <name evidence="3" type="ORF">PS847_03107</name>
</gene>
<dbReference type="Proteomes" id="UP000326067">
    <property type="component" value="Unassembled WGS sequence"/>
</dbReference>
<feature type="domain" description="Peptidase M16 C-terminal" evidence="2">
    <location>
        <begin position="217"/>
        <end position="393"/>
    </location>
</feature>
<dbReference type="GO" id="GO:0046872">
    <property type="term" value="F:metal ion binding"/>
    <property type="evidence" value="ECO:0007669"/>
    <property type="project" value="InterPro"/>
</dbReference>
<dbReference type="PANTHER" id="PTHR11851:SF224">
    <property type="entry name" value="PROCESSING PROTEASE"/>
    <property type="match status" value="1"/>
</dbReference>
<dbReference type="SUPFAM" id="SSF63411">
    <property type="entry name" value="LuxS/MPP-like metallohydrolase"/>
    <property type="match status" value="2"/>
</dbReference>
<reference evidence="3 4" key="1">
    <citation type="submission" date="2019-09" db="EMBL/GenBank/DDBJ databases">
        <authorList>
            <person name="Chandra G."/>
            <person name="Truman W A."/>
        </authorList>
    </citation>
    <scope>NUCLEOTIDE SEQUENCE [LARGE SCALE GENOMIC DNA]</scope>
    <source>
        <strain evidence="3">PS847</strain>
    </source>
</reference>
<name>A0A5E7KXH5_PSEFL</name>
<dbReference type="GO" id="GO:0008233">
    <property type="term" value="F:peptidase activity"/>
    <property type="evidence" value="ECO:0007669"/>
    <property type="project" value="UniProtKB-KW"/>
</dbReference>
<evidence type="ECO:0000256" key="1">
    <source>
        <dbReference type="SAM" id="SignalP"/>
    </source>
</evidence>
<keyword evidence="1" id="KW-0732">Signal</keyword>
<dbReference type="RefSeq" id="WP_150636931.1">
    <property type="nucleotide sequence ID" value="NZ_CABVIC010000003.1"/>
</dbReference>
<dbReference type="InterPro" id="IPR011249">
    <property type="entry name" value="Metalloenz_LuxS/M16"/>
</dbReference>
<dbReference type="GO" id="GO:0006508">
    <property type="term" value="P:proteolysis"/>
    <property type="evidence" value="ECO:0007669"/>
    <property type="project" value="UniProtKB-KW"/>
</dbReference>
<dbReference type="PROSITE" id="PS51257">
    <property type="entry name" value="PROKAR_LIPOPROTEIN"/>
    <property type="match status" value="1"/>
</dbReference>
<dbReference type="InterPro" id="IPR007863">
    <property type="entry name" value="Peptidase_M16_C"/>
</dbReference>
<evidence type="ECO:0000313" key="4">
    <source>
        <dbReference type="Proteomes" id="UP000326067"/>
    </source>
</evidence>
<dbReference type="AlphaFoldDB" id="A0A5E7KXH5"/>
<evidence type="ECO:0000313" key="3">
    <source>
        <dbReference type="EMBL" id="VVP06642.1"/>
    </source>
</evidence>
<sequence length="490" mass="53242" precursor="true">MSRSSRRTGLVLMWLSAAAACADGQPEQARKSRLQSLSEVQALEIKPRALQIRGWKTLTGTKVLFVRTSDLPMFDIHVSFAAGSARDGSLPGLAATTFSMLNEGIPGKDLSAIVETFDGLGAQWEMDIDHDRAVFSLRSLSDPAKRLPAMDLLTRIFSEPSLSAQRLPPVKDELRAALIAEQGDAAGLASQSIKALLAPDSPYSLPVYGTHWGLNAVTRAAVEDFHRRYYAARHAQITLVGDLTLDQAQAISLQISNALPKPPDALVSSAMATPGNVQSSHLELNQLQTHIAFAQISVPRRHADHTALYAASQILAGGSNSRLMNELRHKRGQVYDVYGASVNWTGGAGLLTVTLQTGSSMSDSTVALVRSMLNDFLRQGPTAPELEHLKRRLANRNVLTSASNRHILARLVEINRYDLPLDLDYTMQQVQKLTVDDIKLAMNRHLSVDRWVSVTVGPSVEQQPLPGPEVAPIGQAEEDMCRADPGFVAS</sequence>
<accession>A0A5E7KXH5</accession>
<dbReference type="InterPro" id="IPR050361">
    <property type="entry name" value="MPP/UQCRC_Complex"/>
</dbReference>
<dbReference type="Gene3D" id="3.30.830.10">
    <property type="entry name" value="Metalloenzyme, LuxS/M16 peptidase-like"/>
    <property type="match status" value="2"/>
</dbReference>
<dbReference type="EMBL" id="CABVIC010000003">
    <property type="protein sequence ID" value="VVP06642.1"/>
    <property type="molecule type" value="Genomic_DNA"/>
</dbReference>
<keyword evidence="3" id="KW-0645">Protease</keyword>
<feature type="signal peptide" evidence="1">
    <location>
        <begin position="1"/>
        <end position="22"/>
    </location>
</feature>
<dbReference type="EC" id="3.4.24.-" evidence="3"/>
<proteinExistence type="predicted"/>